<dbReference type="RefSeq" id="WP_090920673.1">
    <property type="nucleotide sequence ID" value="NZ_FMVM01000009.1"/>
</dbReference>
<sequence length="767" mass="89630">MTFYNRVQETRDIVKIMEDKKSWNKIILLYSPSGVGKSGLVQKLFNEEFKDYLSFRVKVSRSSPDTIENLCYINRLYKEISELAKNEAQSIPTPEGHALKNLKGIALFFYNFLRNKVGIENENKLYESSEDIGITRKKDYLIHVLSTQTFFISIENIQNIDTQSIEILSDILKKVSNLKLIFEYTSEIEDYKDVSTSVVRFMEQLDLDKNTSYECYEIKKMDFSEAKKLIPPTALITDLEKVKEIYDNGYGNLQRMKLLTSDIPSENSPIQYSLEKLDSSERYVVNTVYLNEGKIDSTLLVQLLTNEQDQFLLFTQQKVAEILKKLEQKYIISTISNEIEISHDSIILELERQSHNPTLAAAYRLLTNYYNKSRNEMRDNNVATEKLFMLYLKFHDESIIGILKEIKEMIIQQKYPQRILSKLVYLRDKLLDKNNPNIRISDEISLALLEVSYQMELGQFAEESLNIIYNKANPLHRAYYVGLKVLNNNNSETQDEVQQLIQDEVQGSQCRLTMELMLLSSMMETKGLHESKVFALKMLSVKSYEKYMEYAFLLRNYAELVESTESLKLYNKCLDIFDSFNRKDLQAQIYISIAMCHSYLGELDAAKEDLEMAVELSEGKVKENMILNNYAVIDMLSGNFTEPVLKNLKDALLLTSNPYEKIIVKCNLLVFYTVKKDYTIAHELCREIEQSEFENYKYEEFLHIVYSNLSFYYQEINNPNQLIYSKEISELQSVRAENLNPYVTPNTPYRLDFLGYWNIEVSRDLQH</sequence>
<dbReference type="Gene3D" id="3.40.50.300">
    <property type="entry name" value="P-loop containing nucleotide triphosphate hydrolases"/>
    <property type="match status" value="1"/>
</dbReference>
<dbReference type="AlphaFoldDB" id="A0A1G5INE1"/>
<dbReference type="EMBL" id="FMVM01000009">
    <property type="protein sequence ID" value="SCY77507.1"/>
    <property type="molecule type" value="Genomic_DNA"/>
</dbReference>
<proteinExistence type="predicted"/>
<dbReference type="InterPro" id="IPR027417">
    <property type="entry name" value="P-loop_NTPase"/>
</dbReference>
<dbReference type="SUPFAM" id="SSF52540">
    <property type="entry name" value="P-loop containing nucleoside triphosphate hydrolases"/>
    <property type="match status" value="1"/>
</dbReference>
<dbReference type="Gene3D" id="1.25.40.10">
    <property type="entry name" value="Tetratricopeptide repeat domain"/>
    <property type="match status" value="1"/>
</dbReference>
<keyword evidence="2" id="KW-1185">Reference proteome</keyword>
<dbReference type="InterPro" id="IPR011990">
    <property type="entry name" value="TPR-like_helical_dom_sf"/>
</dbReference>
<evidence type="ECO:0008006" key="3">
    <source>
        <dbReference type="Google" id="ProtNLM"/>
    </source>
</evidence>
<reference evidence="2" key="1">
    <citation type="submission" date="2016-10" db="EMBL/GenBank/DDBJ databases">
        <authorList>
            <person name="Varghese N."/>
            <person name="Submissions S."/>
        </authorList>
    </citation>
    <scope>NUCLEOTIDE SEQUENCE [LARGE SCALE GENOMIC DNA]</scope>
    <source>
        <strain evidence="2">BL9</strain>
    </source>
</reference>
<organism evidence="1 2">
    <name type="scientific">Paenibacillus polysaccharolyticus</name>
    <dbReference type="NCBI Taxonomy" id="582692"/>
    <lineage>
        <taxon>Bacteria</taxon>
        <taxon>Bacillati</taxon>
        <taxon>Bacillota</taxon>
        <taxon>Bacilli</taxon>
        <taxon>Bacillales</taxon>
        <taxon>Paenibacillaceae</taxon>
        <taxon>Paenibacillus</taxon>
    </lineage>
</organism>
<evidence type="ECO:0000313" key="2">
    <source>
        <dbReference type="Proteomes" id="UP000198538"/>
    </source>
</evidence>
<dbReference type="Proteomes" id="UP000198538">
    <property type="component" value="Unassembled WGS sequence"/>
</dbReference>
<dbReference type="SUPFAM" id="SSF48452">
    <property type="entry name" value="TPR-like"/>
    <property type="match status" value="1"/>
</dbReference>
<accession>A0A1G5INE1</accession>
<protein>
    <recommendedName>
        <fullName evidence="3">Tetratricopeptide repeat-containing protein</fullName>
    </recommendedName>
</protein>
<name>A0A1G5INE1_9BACL</name>
<evidence type="ECO:0000313" key="1">
    <source>
        <dbReference type="EMBL" id="SCY77507.1"/>
    </source>
</evidence>
<gene>
    <name evidence="1" type="ORF">SAMN05720606_10954</name>
</gene>